<keyword evidence="2" id="KW-1185">Reference proteome</keyword>
<protein>
    <submittedName>
        <fullName evidence="1">Uncharacterized protein</fullName>
    </submittedName>
</protein>
<proteinExistence type="predicted"/>
<gene>
    <name evidence="1" type="ORF">OCTVUL_1B016778</name>
</gene>
<evidence type="ECO:0000313" key="2">
    <source>
        <dbReference type="Proteomes" id="UP001162480"/>
    </source>
</evidence>
<sequence length="70" mass="8477">MFYLPVLVLTNVQREKSRKRKEGGENCDRVWKGEKIIKEKRKKKYQKMKLRGTYSYLTESFFMNTSVHKS</sequence>
<dbReference type="Proteomes" id="UP001162480">
    <property type="component" value="Chromosome 3"/>
</dbReference>
<dbReference type="EMBL" id="OX597816">
    <property type="protein sequence ID" value="CAI9719203.1"/>
    <property type="molecule type" value="Genomic_DNA"/>
</dbReference>
<name>A0AA36APB8_OCTVU</name>
<dbReference type="AlphaFoldDB" id="A0AA36APB8"/>
<accession>A0AA36APB8</accession>
<evidence type="ECO:0000313" key="1">
    <source>
        <dbReference type="EMBL" id="CAI9719203.1"/>
    </source>
</evidence>
<reference evidence="1" key="1">
    <citation type="submission" date="2023-08" db="EMBL/GenBank/DDBJ databases">
        <authorList>
            <person name="Alioto T."/>
            <person name="Alioto T."/>
            <person name="Gomez Garrido J."/>
        </authorList>
    </citation>
    <scope>NUCLEOTIDE SEQUENCE</scope>
</reference>
<organism evidence="1 2">
    <name type="scientific">Octopus vulgaris</name>
    <name type="common">Common octopus</name>
    <dbReference type="NCBI Taxonomy" id="6645"/>
    <lineage>
        <taxon>Eukaryota</taxon>
        <taxon>Metazoa</taxon>
        <taxon>Spiralia</taxon>
        <taxon>Lophotrochozoa</taxon>
        <taxon>Mollusca</taxon>
        <taxon>Cephalopoda</taxon>
        <taxon>Coleoidea</taxon>
        <taxon>Octopodiformes</taxon>
        <taxon>Octopoda</taxon>
        <taxon>Incirrata</taxon>
        <taxon>Octopodidae</taxon>
        <taxon>Octopus</taxon>
    </lineage>
</organism>